<dbReference type="EC" id="1.8.1.9" evidence="9"/>
<dbReference type="InterPro" id="IPR023753">
    <property type="entry name" value="FAD/NAD-binding_dom"/>
</dbReference>
<dbReference type="Gene3D" id="3.50.50.60">
    <property type="entry name" value="FAD/NAD(P)-binding domain"/>
    <property type="match status" value="2"/>
</dbReference>
<keyword evidence="6 9" id="KW-0560">Oxidoreductase</keyword>
<keyword evidence="7" id="KW-1015">Disulfide bond</keyword>
<dbReference type="PRINTS" id="PR00469">
    <property type="entry name" value="PNDRDTASEII"/>
</dbReference>
<evidence type="ECO:0000256" key="4">
    <source>
        <dbReference type="ARBA" id="ARBA00022827"/>
    </source>
</evidence>
<dbReference type="InterPro" id="IPR036188">
    <property type="entry name" value="FAD/NAD-bd_sf"/>
</dbReference>
<dbReference type="AlphaFoldDB" id="W2V0Y6"/>
<dbReference type="InterPro" id="IPR050097">
    <property type="entry name" value="Ferredoxin-NADP_redctase_2"/>
</dbReference>
<evidence type="ECO:0000256" key="9">
    <source>
        <dbReference type="RuleBase" id="RU003880"/>
    </source>
</evidence>
<evidence type="ECO:0000256" key="5">
    <source>
        <dbReference type="ARBA" id="ARBA00022857"/>
    </source>
</evidence>
<keyword evidence="5 10" id="KW-0521">NADP</keyword>
<protein>
    <recommendedName>
        <fullName evidence="2 9">Thioredoxin reductase</fullName>
        <ecNumber evidence="9">1.8.1.9</ecNumber>
    </recommendedName>
</protein>
<dbReference type="STRING" id="1401685.P857_604"/>
<gene>
    <name evidence="12" type="primary">trxB1</name>
    <name evidence="12" type="ORF">P857_604</name>
</gene>
<comment type="catalytic activity">
    <reaction evidence="9">
        <text>[thioredoxin]-dithiol + NADP(+) = [thioredoxin]-disulfide + NADPH + H(+)</text>
        <dbReference type="Rhea" id="RHEA:20345"/>
        <dbReference type="Rhea" id="RHEA-COMP:10698"/>
        <dbReference type="Rhea" id="RHEA-COMP:10700"/>
        <dbReference type="ChEBI" id="CHEBI:15378"/>
        <dbReference type="ChEBI" id="CHEBI:29950"/>
        <dbReference type="ChEBI" id="CHEBI:50058"/>
        <dbReference type="ChEBI" id="CHEBI:57783"/>
        <dbReference type="ChEBI" id="CHEBI:58349"/>
        <dbReference type="EC" id="1.8.1.9"/>
    </reaction>
</comment>
<dbReference type="EMBL" id="AXCJ01000008">
    <property type="protein sequence ID" value="ETO91118.1"/>
    <property type="molecule type" value="Genomic_DNA"/>
</dbReference>
<dbReference type="Proteomes" id="UP000018951">
    <property type="component" value="Unassembled WGS sequence"/>
</dbReference>
<evidence type="ECO:0000256" key="7">
    <source>
        <dbReference type="ARBA" id="ARBA00023157"/>
    </source>
</evidence>
<comment type="caution">
    <text evidence="12">The sequence shown here is derived from an EMBL/GenBank/DDBJ whole genome shotgun (WGS) entry which is preliminary data.</text>
</comment>
<name>W2V0Y6_9RICK</name>
<dbReference type="InterPro" id="IPR005982">
    <property type="entry name" value="Thioredox_Rdtase"/>
</dbReference>
<evidence type="ECO:0000256" key="1">
    <source>
        <dbReference type="ARBA" id="ARBA00009333"/>
    </source>
</evidence>
<dbReference type="InterPro" id="IPR008255">
    <property type="entry name" value="Pyr_nucl-diS_OxRdtase_2_AS"/>
</dbReference>
<sequence length="306" mass="33176">MGSGPAACSAAIYLARAGLDTVMITGYTVGGQLTTTTDIENYPGFSKIGGLELMNLMIDHVKSLNVQVINDQIYNCVSHDVKNAPIKLKGDSQNFYETDSMIIATGSVAKWLDLDSQDKFKNKGVSACATCDGFFYKGKNVVVVGGGNTAVTEALYLSNIANKVYLIHRRDKLRAEEILVQQLLSKPNVEVIWNYVLHEVLGDTKVHSVAVRSVKNDSDIITVGAEGVFIAIGHQPATNIFSDIINIDDNGYIVNSNSSRTNVCGIYSAGDVHDKKYRQAITSAGFGCIAALDCIEDFQNNILKKH</sequence>
<dbReference type="PROSITE" id="PS00573">
    <property type="entry name" value="PYRIDINE_REDOX_2"/>
    <property type="match status" value="1"/>
</dbReference>
<dbReference type="PRINTS" id="PR00368">
    <property type="entry name" value="FADPNR"/>
</dbReference>
<dbReference type="SUPFAM" id="SSF51905">
    <property type="entry name" value="FAD/NAD(P)-binding domain"/>
    <property type="match status" value="1"/>
</dbReference>
<evidence type="ECO:0000256" key="10">
    <source>
        <dbReference type="RuleBase" id="RU003881"/>
    </source>
</evidence>
<keyword evidence="8 9" id="KW-0676">Redox-active center</keyword>
<accession>W2V0Y6</accession>
<keyword evidence="13" id="KW-1185">Reference proteome</keyword>
<reference evidence="12 13" key="1">
    <citation type="journal article" date="2013" name="PLoS ONE">
        <title>Bacterial endosymbiosis in a chordate host: long-term co-evolution and conservation of secondary metabolism.</title>
        <authorList>
            <person name="Kwan J.C."/>
            <person name="Schmidt E.W."/>
        </authorList>
    </citation>
    <scope>NUCLEOTIDE SEQUENCE [LARGE SCALE GENOMIC DNA]</scope>
    <source>
        <strain evidence="13">L6</strain>
    </source>
</reference>
<evidence type="ECO:0000259" key="11">
    <source>
        <dbReference type="Pfam" id="PF07992"/>
    </source>
</evidence>
<comment type="subunit">
    <text evidence="9">Homodimer.</text>
</comment>
<dbReference type="PATRIC" id="fig|1401685.3.peg.741"/>
<dbReference type="PANTHER" id="PTHR48105">
    <property type="entry name" value="THIOREDOXIN REDUCTASE 1-RELATED-RELATED"/>
    <property type="match status" value="1"/>
</dbReference>
<evidence type="ECO:0000313" key="13">
    <source>
        <dbReference type="Proteomes" id="UP000018951"/>
    </source>
</evidence>
<dbReference type="Pfam" id="PF07992">
    <property type="entry name" value="Pyr_redox_2"/>
    <property type="match status" value="1"/>
</dbReference>
<organism evidence="12 13">
    <name type="scientific">Candidatus Xenolissoclinum pacificiensis L6</name>
    <dbReference type="NCBI Taxonomy" id="1401685"/>
    <lineage>
        <taxon>Bacteria</taxon>
        <taxon>Pseudomonadati</taxon>
        <taxon>Pseudomonadota</taxon>
        <taxon>Alphaproteobacteria</taxon>
        <taxon>Rickettsiales</taxon>
        <taxon>Anaplasmataceae</taxon>
        <taxon>Candidatus Xenolissoclinum</taxon>
    </lineage>
</organism>
<dbReference type="GO" id="GO:0004791">
    <property type="term" value="F:thioredoxin-disulfide reductase (NADPH) activity"/>
    <property type="evidence" value="ECO:0007669"/>
    <property type="project" value="UniProtKB-UniRule"/>
</dbReference>
<comment type="similarity">
    <text evidence="1 9">Belongs to the class-II pyridine nucleotide-disulfide oxidoreductase family.</text>
</comment>
<evidence type="ECO:0000313" key="12">
    <source>
        <dbReference type="EMBL" id="ETO91118.1"/>
    </source>
</evidence>
<dbReference type="GO" id="GO:0019430">
    <property type="term" value="P:removal of superoxide radicals"/>
    <property type="evidence" value="ECO:0007669"/>
    <property type="project" value="UniProtKB-UniRule"/>
</dbReference>
<dbReference type="NCBIfam" id="TIGR01292">
    <property type="entry name" value="TRX_reduct"/>
    <property type="match status" value="1"/>
</dbReference>
<proteinExistence type="inferred from homology"/>
<dbReference type="GO" id="GO:0005737">
    <property type="term" value="C:cytoplasm"/>
    <property type="evidence" value="ECO:0007669"/>
    <property type="project" value="InterPro"/>
</dbReference>
<evidence type="ECO:0000256" key="3">
    <source>
        <dbReference type="ARBA" id="ARBA00022630"/>
    </source>
</evidence>
<comment type="cofactor">
    <cofactor evidence="10">
        <name>FAD</name>
        <dbReference type="ChEBI" id="CHEBI:57692"/>
    </cofactor>
    <text evidence="10">Binds 1 FAD per subunit.</text>
</comment>
<feature type="domain" description="FAD/NAD(P)-binding" evidence="11">
    <location>
        <begin position="2"/>
        <end position="283"/>
    </location>
</feature>
<keyword evidence="4 9" id="KW-0274">FAD</keyword>
<evidence type="ECO:0000256" key="6">
    <source>
        <dbReference type="ARBA" id="ARBA00023002"/>
    </source>
</evidence>
<evidence type="ECO:0000256" key="8">
    <source>
        <dbReference type="ARBA" id="ARBA00023284"/>
    </source>
</evidence>
<evidence type="ECO:0000256" key="2">
    <source>
        <dbReference type="ARBA" id="ARBA00018719"/>
    </source>
</evidence>
<keyword evidence="3 9" id="KW-0285">Flavoprotein</keyword>